<proteinExistence type="predicted"/>
<name>A0A365XY99_9BACT</name>
<comment type="caution">
    <text evidence="1">The sequence shown here is derived from an EMBL/GenBank/DDBJ whole genome shotgun (WGS) entry which is preliminary data.</text>
</comment>
<organism evidence="1 2">
    <name type="scientific">Chitinophaga flava</name>
    <dbReference type="NCBI Taxonomy" id="2259036"/>
    <lineage>
        <taxon>Bacteria</taxon>
        <taxon>Pseudomonadati</taxon>
        <taxon>Bacteroidota</taxon>
        <taxon>Chitinophagia</taxon>
        <taxon>Chitinophagales</taxon>
        <taxon>Chitinophagaceae</taxon>
        <taxon>Chitinophaga</taxon>
    </lineage>
</organism>
<accession>A0A365XY99</accession>
<gene>
    <name evidence="1" type="ORF">DF182_01680</name>
</gene>
<dbReference type="Proteomes" id="UP000253410">
    <property type="component" value="Unassembled WGS sequence"/>
</dbReference>
<keyword evidence="2" id="KW-1185">Reference proteome</keyword>
<sequence length="88" mass="10150">MKYRIDFRGPQEALLYTAVCSSIPEVEILLQQVLRYDWADEHGAYTMTLYDLSSEHEQVVHVYRFKMEPPYTQEAFAAHHAAQGGTSL</sequence>
<evidence type="ECO:0000313" key="2">
    <source>
        <dbReference type="Proteomes" id="UP000253410"/>
    </source>
</evidence>
<dbReference type="OrthoDB" id="678211at2"/>
<evidence type="ECO:0000313" key="1">
    <source>
        <dbReference type="EMBL" id="RBL91359.1"/>
    </source>
</evidence>
<dbReference type="RefSeq" id="WP_113613955.1">
    <property type="nucleotide sequence ID" value="NZ_QFFJ01000001.1"/>
</dbReference>
<dbReference type="AlphaFoldDB" id="A0A365XY99"/>
<dbReference type="EMBL" id="QFFJ01000001">
    <property type="protein sequence ID" value="RBL91359.1"/>
    <property type="molecule type" value="Genomic_DNA"/>
</dbReference>
<protein>
    <submittedName>
        <fullName evidence="1">Uncharacterized protein</fullName>
    </submittedName>
</protein>
<reference evidence="1 2" key="1">
    <citation type="submission" date="2018-05" db="EMBL/GenBank/DDBJ databases">
        <title>Chitinophaga sp. K3CV102501T nov., isolated from isolated from a monsoon evergreen broad-leaved forest soil.</title>
        <authorList>
            <person name="Lv Y."/>
        </authorList>
    </citation>
    <scope>NUCLEOTIDE SEQUENCE [LARGE SCALE GENOMIC DNA]</scope>
    <source>
        <strain evidence="1 2">GDMCC 1.1325</strain>
    </source>
</reference>